<name>A0A419F241_9BACT</name>
<comment type="caution">
    <text evidence="7">The sequence shown here is derived from an EMBL/GenBank/DDBJ whole genome shotgun (WGS) entry which is preliminary data.</text>
</comment>
<organism evidence="7 8">
    <name type="scientific">Candidatus Abyssobacteria bacterium SURF_17</name>
    <dbReference type="NCBI Taxonomy" id="2093361"/>
    <lineage>
        <taxon>Bacteria</taxon>
        <taxon>Pseudomonadati</taxon>
        <taxon>Candidatus Hydrogenedentota</taxon>
        <taxon>Candidatus Abyssobacteria</taxon>
    </lineage>
</organism>
<dbReference type="GO" id="GO:0005886">
    <property type="term" value="C:plasma membrane"/>
    <property type="evidence" value="ECO:0007669"/>
    <property type="project" value="UniProtKB-SubCell"/>
</dbReference>
<feature type="transmembrane region" description="Helical" evidence="6">
    <location>
        <begin position="47"/>
        <end position="73"/>
    </location>
</feature>
<keyword evidence="5 6" id="KW-0472">Membrane</keyword>
<dbReference type="EMBL" id="QZKI01000046">
    <property type="protein sequence ID" value="RJP72341.1"/>
    <property type="molecule type" value="Genomic_DNA"/>
</dbReference>
<protein>
    <recommendedName>
        <fullName evidence="9">Polysaccharide biosynthesis protein C-terminal domain-containing protein</fullName>
    </recommendedName>
</protein>
<feature type="transmembrane region" description="Helical" evidence="6">
    <location>
        <begin position="336"/>
        <end position="357"/>
    </location>
</feature>
<feature type="transmembrane region" description="Helical" evidence="6">
    <location>
        <begin position="85"/>
        <end position="115"/>
    </location>
</feature>
<evidence type="ECO:0000256" key="1">
    <source>
        <dbReference type="ARBA" id="ARBA00004651"/>
    </source>
</evidence>
<feature type="transmembrane region" description="Helical" evidence="6">
    <location>
        <begin position="449"/>
        <end position="469"/>
    </location>
</feature>
<comment type="subcellular location">
    <subcellularLocation>
        <location evidence="1">Cell membrane</location>
        <topology evidence="1">Multi-pass membrane protein</topology>
    </subcellularLocation>
</comment>
<proteinExistence type="predicted"/>
<keyword evidence="3 6" id="KW-0812">Transmembrane</keyword>
<evidence type="ECO:0000256" key="5">
    <source>
        <dbReference type="ARBA" id="ARBA00023136"/>
    </source>
</evidence>
<evidence type="ECO:0000256" key="2">
    <source>
        <dbReference type="ARBA" id="ARBA00022475"/>
    </source>
</evidence>
<accession>A0A419F241</accession>
<feature type="transmembrane region" description="Helical" evidence="6">
    <location>
        <begin position="180"/>
        <end position="204"/>
    </location>
</feature>
<dbReference type="Pfam" id="PF01943">
    <property type="entry name" value="Polysacc_synt"/>
    <property type="match status" value="1"/>
</dbReference>
<feature type="transmembrane region" description="Helical" evidence="6">
    <location>
        <begin position="389"/>
        <end position="411"/>
    </location>
</feature>
<feature type="transmembrane region" description="Helical" evidence="6">
    <location>
        <begin position="121"/>
        <end position="141"/>
    </location>
</feature>
<dbReference type="InterPro" id="IPR050833">
    <property type="entry name" value="Poly_Biosynth_Transport"/>
</dbReference>
<dbReference type="PANTHER" id="PTHR30250:SF11">
    <property type="entry name" value="O-ANTIGEN TRANSPORTER-RELATED"/>
    <property type="match status" value="1"/>
</dbReference>
<sequence length="493" mass="55715">MSVRQEATKILRHTFVYGLGGIISQVIGFFMLPIYTRYLSPADYGVLELLLITTGIIGTIIAVGITQAVFRFYYEYEDDRDRNEVISTGVISFAILGFCSLFLLSFACGALSSVVLGSREYWPYFLVCFATVWFSTLTRMGMDYLRIREWSTIYLVISIANLVVSLSLNIYFVVFAELGVMGILMSSLISSIMFAIVLVLPLMVKVGLRFSFSKCNEMLRFGAPLIVSDVGRSIANRSDRYFIRGFGTLEATGIYSLGYRFGTIIHTFVTSPFLQIWFPRRMASFKEQDAEQTFSQIFTYFLVVLTFAGLGISVVIKDVVHIVTTPPFYEAYKIVPLVVLAYIIFSFYYHFSIALFVHKKTKHIAGIDAATSALNLILNYFLIKHYLAWGAVAATIASFLFRVAATYVAGIRFQMIKLEKTRIAQLLLCAFLVYWLSTLVDMGTPWLNIPLKSLFALLYILILWATGFLHESEALVLRKAWTNIGARVLLRAH</sequence>
<feature type="transmembrane region" description="Helical" evidence="6">
    <location>
        <begin position="14"/>
        <end position="35"/>
    </location>
</feature>
<feature type="transmembrane region" description="Helical" evidence="6">
    <location>
        <begin position="423"/>
        <end position="443"/>
    </location>
</feature>
<gene>
    <name evidence="7" type="ORF">C4532_06200</name>
</gene>
<evidence type="ECO:0008006" key="9">
    <source>
        <dbReference type="Google" id="ProtNLM"/>
    </source>
</evidence>
<evidence type="ECO:0000313" key="8">
    <source>
        <dbReference type="Proteomes" id="UP000285961"/>
    </source>
</evidence>
<keyword evidence="4 6" id="KW-1133">Transmembrane helix</keyword>
<evidence type="ECO:0000256" key="3">
    <source>
        <dbReference type="ARBA" id="ARBA00022692"/>
    </source>
</evidence>
<dbReference type="AlphaFoldDB" id="A0A419F241"/>
<dbReference type="PANTHER" id="PTHR30250">
    <property type="entry name" value="PST FAMILY PREDICTED COLANIC ACID TRANSPORTER"/>
    <property type="match status" value="1"/>
</dbReference>
<evidence type="ECO:0000256" key="4">
    <source>
        <dbReference type="ARBA" id="ARBA00022989"/>
    </source>
</evidence>
<dbReference type="Proteomes" id="UP000285961">
    <property type="component" value="Unassembled WGS sequence"/>
</dbReference>
<keyword evidence="2" id="KW-1003">Cell membrane</keyword>
<feature type="transmembrane region" description="Helical" evidence="6">
    <location>
        <begin position="297"/>
        <end position="316"/>
    </location>
</feature>
<evidence type="ECO:0000256" key="6">
    <source>
        <dbReference type="SAM" id="Phobius"/>
    </source>
</evidence>
<dbReference type="InterPro" id="IPR002797">
    <property type="entry name" value="Polysacc_synth"/>
</dbReference>
<reference evidence="7 8" key="1">
    <citation type="journal article" date="2017" name="ISME J.">
        <title>Energy and carbon metabolisms in a deep terrestrial subsurface fluid microbial community.</title>
        <authorList>
            <person name="Momper L."/>
            <person name="Jungbluth S.P."/>
            <person name="Lee M.D."/>
            <person name="Amend J.P."/>
        </authorList>
    </citation>
    <scope>NUCLEOTIDE SEQUENCE [LARGE SCALE GENOMIC DNA]</scope>
    <source>
        <strain evidence="7">SURF_17</strain>
    </source>
</reference>
<feature type="transmembrane region" description="Helical" evidence="6">
    <location>
        <begin position="153"/>
        <end position="174"/>
    </location>
</feature>
<evidence type="ECO:0000313" key="7">
    <source>
        <dbReference type="EMBL" id="RJP72341.1"/>
    </source>
</evidence>